<sequence length="181" mass="20140">LSWLFLSQKRQTVLVVLEWRVHILISSTVAPFQSALVIATALIENRSKSFNFCNPELSNSSYLDEYYFARDTIGLTYANTNALVLFLNSILRYPNIPLRKSVNAESINRSSEDPCPLNASRAEDSASIPFIINPPPGMMPLNYFAAGNTQGFTALSLTHDKPLPTLDTNDLILLNIPTAMF</sequence>
<feature type="non-terminal residue" evidence="2">
    <location>
        <position position="1"/>
    </location>
</feature>
<dbReference type="Proteomes" id="UP000324800">
    <property type="component" value="Unassembled WGS sequence"/>
</dbReference>
<evidence type="ECO:0000256" key="1">
    <source>
        <dbReference type="SAM" id="Phobius"/>
    </source>
</evidence>
<gene>
    <name evidence="2" type="ORF">EZS28_034413</name>
</gene>
<accession>A0A5J4UJ97</accession>
<proteinExistence type="predicted"/>
<feature type="transmembrane region" description="Helical" evidence="1">
    <location>
        <begin position="20"/>
        <end position="43"/>
    </location>
</feature>
<dbReference type="EMBL" id="SNRW01015763">
    <property type="protein sequence ID" value="KAA6370060.1"/>
    <property type="molecule type" value="Genomic_DNA"/>
</dbReference>
<organism evidence="2 3">
    <name type="scientific">Streblomastix strix</name>
    <dbReference type="NCBI Taxonomy" id="222440"/>
    <lineage>
        <taxon>Eukaryota</taxon>
        <taxon>Metamonada</taxon>
        <taxon>Preaxostyla</taxon>
        <taxon>Oxymonadida</taxon>
        <taxon>Streblomastigidae</taxon>
        <taxon>Streblomastix</taxon>
    </lineage>
</organism>
<dbReference type="AlphaFoldDB" id="A0A5J4UJ97"/>
<name>A0A5J4UJ97_9EUKA</name>
<keyword evidence="1" id="KW-1133">Transmembrane helix</keyword>
<evidence type="ECO:0000313" key="3">
    <source>
        <dbReference type="Proteomes" id="UP000324800"/>
    </source>
</evidence>
<evidence type="ECO:0000313" key="2">
    <source>
        <dbReference type="EMBL" id="KAA6370060.1"/>
    </source>
</evidence>
<keyword evidence="1" id="KW-0472">Membrane</keyword>
<reference evidence="2 3" key="1">
    <citation type="submission" date="2019-03" db="EMBL/GenBank/DDBJ databases">
        <title>Single cell metagenomics reveals metabolic interactions within the superorganism composed of flagellate Streblomastix strix and complex community of Bacteroidetes bacteria on its surface.</title>
        <authorList>
            <person name="Treitli S.C."/>
            <person name="Kolisko M."/>
            <person name="Husnik F."/>
            <person name="Keeling P."/>
            <person name="Hampl V."/>
        </authorList>
    </citation>
    <scope>NUCLEOTIDE SEQUENCE [LARGE SCALE GENOMIC DNA]</scope>
    <source>
        <strain evidence="2">ST1C</strain>
    </source>
</reference>
<protein>
    <submittedName>
        <fullName evidence="2">Uncharacterized protein</fullName>
    </submittedName>
</protein>
<keyword evidence="1" id="KW-0812">Transmembrane</keyword>
<comment type="caution">
    <text evidence="2">The sequence shown here is derived from an EMBL/GenBank/DDBJ whole genome shotgun (WGS) entry which is preliminary data.</text>
</comment>